<feature type="region of interest" description="Disordered" evidence="6">
    <location>
        <begin position="1363"/>
        <end position="1393"/>
    </location>
</feature>
<organism evidence="14 15">
    <name type="scientific">Cicer arietinum</name>
    <name type="common">Chickpea</name>
    <name type="synonym">Garbanzo</name>
    <dbReference type="NCBI Taxonomy" id="3827"/>
    <lineage>
        <taxon>Eukaryota</taxon>
        <taxon>Viridiplantae</taxon>
        <taxon>Streptophyta</taxon>
        <taxon>Embryophyta</taxon>
        <taxon>Tracheophyta</taxon>
        <taxon>Spermatophyta</taxon>
        <taxon>Magnoliopsida</taxon>
        <taxon>eudicotyledons</taxon>
        <taxon>Gunneridae</taxon>
        <taxon>Pentapetalae</taxon>
        <taxon>rosids</taxon>
        <taxon>fabids</taxon>
        <taxon>Fabales</taxon>
        <taxon>Fabaceae</taxon>
        <taxon>Papilionoideae</taxon>
        <taxon>50 kb inversion clade</taxon>
        <taxon>NPAAA clade</taxon>
        <taxon>Hologalegina</taxon>
        <taxon>IRL clade</taxon>
        <taxon>Cicereae</taxon>
        <taxon>Cicer</taxon>
    </lineage>
</organism>
<dbReference type="GO" id="GO:0042791">
    <property type="term" value="P:5S class rRNA transcription by RNA polymerase III"/>
    <property type="evidence" value="ECO:0007669"/>
    <property type="project" value="TreeGrafter"/>
</dbReference>
<dbReference type="Pfam" id="PF23704">
    <property type="entry name" value="WHD_GTF3C1_N"/>
    <property type="match status" value="1"/>
</dbReference>
<dbReference type="InterPro" id="IPR011991">
    <property type="entry name" value="ArsR-like_HTH"/>
</dbReference>
<dbReference type="FunFam" id="1.10.10.10:FF:000665">
    <property type="entry name" value="Uncharacterized protein"/>
    <property type="match status" value="1"/>
</dbReference>
<dbReference type="GO" id="GO:0003677">
    <property type="term" value="F:DNA binding"/>
    <property type="evidence" value="ECO:0007669"/>
    <property type="project" value="UniProtKB-KW"/>
</dbReference>
<evidence type="ECO:0000256" key="6">
    <source>
        <dbReference type="SAM" id="MobiDB-lite"/>
    </source>
</evidence>
<feature type="compositionally biased region" description="Basic and acidic residues" evidence="6">
    <location>
        <begin position="927"/>
        <end position="940"/>
    </location>
</feature>
<dbReference type="CDD" id="cd00090">
    <property type="entry name" value="HTH_ARSR"/>
    <property type="match status" value="1"/>
</dbReference>
<dbReference type="Pfam" id="PF24657">
    <property type="entry name" value="DUF7646"/>
    <property type="match status" value="1"/>
</dbReference>
<comment type="subcellular location">
    <subcellularLocation>
        <location evidence="1">Nucleus</location>
    </subcellularLocation>
</comment>
<dbReference type="InterPro" id="IPR056020">
    <property type="entry name" value="DUF7599"/>
</dbReference>
<dbReference type="PANTHER" id="PTHR15180">
    <property type="entry name" value="GENERAL TRANSCRIPTION FACTOR 3C POLYPEPTIDE 1"/>
    <property type="match status" value="1"/>
</dbReference>
<dbReference type="CDD" id="cd16169">
    <property type="entry name" value="Tau138_eWH"/>
    <property type="match status" value="1"/>
</dbReference>
<feature type="domain" description="DUF7645" evidence="11">
    <location>
        <begin position="869"/>
        <end position="927"/>
    </location>
</feature>
<keyword evidence="5" id="KW-0539">Nucleus</keyword>
<evidence type="ECO:0000259" key="10">
    <source>
        <dbReference type="Pfam" id="PF24538"/>
    </source>
</evidence>
<dbReference type="Pfam" id="PF24101">
    <property type="entry name" value="WHD_GTF3C1"/>
    <property type="match status" value="1"/>
</dbReference>
<dbReference type="Gene3D" id="1.10.10.10">
    <property type="entry name" value="Winged helix-like DNA-binding domain superfamily/Winged helix DNA-binding domain"/>
    <property type="match status" value="1"/>
</dbReference>
<dbReference type="OrthoDB" id="68020at2759"/>
<reference evidence="15" key="2">
    <citation type="submission" date="2025-08" db="UniProtKB">
        <authorList>
            <consortium name="RefSeq"/>
        </authorList>
    </citation>
    <scope>IDENTIFICATION</scope>
    <source>
        <tissue evidence="15">Etiolated seedlings</tissue>
    </source>
</reference>
<dbReference type="eggNOG" id="ENOG502QPUA">
    <property type="taxonomic scope" value="Eukaryota"/>
</dbReference>
<evidence type="ECO:0000256" key="1">
    <source>
        <dbReference type="ARBA" id="ARBA00004123"/>
    </source>
</evidence>
<accession>A0A1S2Y6F6</accession>
<feature type="domain" description="DUF7599" evidence="10">
    <location>
        <begin position="207"/>
        <end position="290"/>
    </location>
</feature>
<feature type="domain" description="DUF7646" evidence="12">
    <location>
        <begin position="298"/>
        <end position="380"/>
    </location>
</feature>
<keyword evidence="14" id="KW-1185">Reference proteome</keyword>
<dbReference type="Proteomes" id="UP000087171">
    <property type="component" value="Chromosome Ca5"/>
</dbReference>
<dbReference type="InterPro" id="IPR056064">
    <property type="entry name" value="DUF7647"/>
</dbReference>
<evidence type="ECO:0000259" key="9">
    <source>
        <dbReference type="Pfam" id="PF24101"/>
    </source>
</evidence>
<feature type="domain" description="DUF7647" evidence="13">
    <location>
        <begin position="691"/>
        <end position="868"/>
    </location>
</feature>
<feature type="domain" description="General transcription factor 3C polypeptide 1 winged-helix" evidence="8">
    <location>
        <begin position="1"/>
        <end position="86"/>
    </location>
</feature>
<dbReference type="InterPro" id="IPR036390">
    <property type="entry name" value="WH_DNA-bd_sf"/>
</dbReference>
<dbReference type="PANTHER" id="PTHR15180:SF1">
    <property type="entry name" value="GENERAL TRANSCRIPTION FACTOR 3C POLYPEPTIDE 1"/>
    <property type="match status" value="1"/>
</dbReference>
<feature type="domain" description="GTF3C1 extended winged-helix" evidence="9">
    <location>
        <begin position="505"/>
        <end position="611"/>
    </location>
</feature>
<sequence length="1794" mass="203190">MDSVLNTALEEICAEVEDGVTLQSLWSKLESSLSSPLSPSFKHSIFTNLLRIPTLRFEPSNPNFHDHPNVKIFPQQTLTDNFLGLYDSQSLQHSQLRVLQLLSNARHNGITQTQLAKQLRIDPNNFHYVLRSLECQGLIVKRAAIEKKKQVSDSKSNYYTPVNITTHLVYLRRYAKQLASHQRFEFQITKFDKDGQETQLQTDVLVKDYEPQIKAICDKLANANGKVLLVADIKKDLGYCGSRPRQRAWRQIASRLKAHRIVEQFDAKVNGKIEACMRLLDPIPTGSKDDNKNSDSGNICQVTDQFVELPIEHQIFDIIDTTGSDGITVKEICERLQIDLKKNHIRLINLCYRFGMKVQEEQCLKSKTIRVWTSRNFNPELEVALIHKFDENKILDQHVNDCSSKIRSEFETSTFDGELVDPDKLEGIGAGAELSCASPSNVESNYVETPTNLQVSPLDQRSTISHSKSVSLPMEANIGLSEAFPSDVSTPFSAGSYQRYTSLSFTADSTKRAIRILERLKDERFVLRPDLNRWLNSFEDKSKKVDRKTIDRILTKLQEQGQCKCITVYSPVISEYSRTKDCVVVLHPSISLSPELYAEIQDKVRSFNNYVRSKGMCRQKNDELMPVMEDIQKSQSLVPGRQTDKAEAMKANGFILAKMIRAKLLHSFLWDYLHRSENHGDALSSNGLADNPHSNSKLFSLSAAIKAIPVELFLQVAGSTEKYEEMIQKCKMGLCLSDLPSNEYKCLMDTLATGRLSTVIDILSRLKLIRMITTHASDGVITPHTLTHMMELRPYIEEPVSNDAASLNFISLDLRPRIRHDFILSNRYAVDEYWRTLEYCYAAANKKAALYAFPGSVVHEVFRFRSWASNRLMTAEQRAELLKQVTKDDLSEKISYRDCEKIAKDLNLTLEQVLSYSKRRHCLNQFKDEQSENSSPERKGNSSCRRKNNSLELRPTKHSRVDAATDVMDKHTDDQRNMGIYSGEQAPHMQEFEEGSSRCILTGMKPPRQSRFIWSDKTDRQLVIQYVRHRAALGANYHRIDWASLSDLPAPPRVCMRRMNFLNGNLRFRKAVNRLCNMLSERYAKQLDKSQNLSSNKDDCRLFVQSQSSKGVHNSFCPDVDIQMSSLNGEAWDDFENKSIKTALDEILRCKTMAKLDASYQNVQSQNEGWNRYESQEHEKTTSAIPSKIFQSHSEKAHTFSSQRSRHCRLDMKFSRFLNNRPSIYGQVHDSLAVSNAVELFKLVFLSTATSPQAPNLLADILRHYSEHDLFAAFSYLREKKIMVGGSDSDERFELSLQFLHSVSKSPFPCDTGNQAVKFSAWLKERDKDLTEMGTDLAEDLQCGDTFHLLALISSGELSISPSLPDNGVGEAGDLRSAKRKSDASGSSFNEKAKKLKSLSGGEGEIISRREKGFPGINISVHRTAVSRADILDLFKDNDNNDQHFEGNFHLKMDQSCNYSLADHMLETFNSCDPVPKEESHVESPWEAMAEYARRLMTVPSNQEQECPICSEVFTVVYAAIQKAGDRGLSMGEISHIINLPGAEVDELIVDALQAFGKALKVNAYDSVRIVDALYRHKYFLTSMSGFHRVVQPSSNKTIKKSDNACKLYKSEESASASADVLRERITGLDNVHKVTILNLPHEGVDPENQACDRNEGCMQDRLGSSGGDHEKEMLKFSSGDLCVPILPWINGDGTINSIVYKGLRRRVLGIVMQNPGILEDDILRQMHVLNPQSCRTLLELMVLDKHLIVRKMYQTRFGGGPSMLQNLIGSKSRQQKLICAEHFFANSMSSSLL</sequence>
<evidence type="ECO:0000259" key="12">
    <source>
        <dbReference type="Pfam" id="PF24657"/>
    </source>
</evidence>
<evidence type="ECO:0000256" key="5">
    <source>
        <dbReference type="ARBA" id="ARBA00023242"/>
    </source>
</evidence>
<keyword evidence="2" id="KW-0597">Phosphoprotein</keyword>
<reference evidence="14" key="1">
    <citation type="journal article" date="2013" name="Nat. Biotechnol.">
        <title>Draft genome sequence of chickpea (Cicer arietinum) provides a resource for trait improvement.</title>
        <authorList>
            <person name="Varshney R.K."/>
            <person name="Song C."/>
            <person name="Saxena R.K."/>
            <person name="Azam S."/>
            <person name="Yu S."/>
            <person name="Sharpe A.G."/>
            <person name="Cannon S."/>
            <person name="Baek J."/>
            <person name="Rosen B.D."/>
            <person name="Tar'an B."/>
            <person name="Millan T."/>
            <person name="Zhang X."/>
            <person name="Ramsay L.D."/>
            <person name="Iwata A."/>
            <person name="Wang Y."/>
            <person name="Nelson W."/>
            <person name="Farmer A.D."/>
            <person name="Gaur P.M."/>
            <person name="Soderlund C."/>
            <person name="Penmetsa R.V."/>
            <person name="Xu C."/>
            <person name="Bharti A.K."/>
            <person name="He W."/>
            <person name="Winter P."/>
            <person name="Zhao S."/>
            <person name="Hane J.K."/>
            <person name="Carrasquilla-Garcia N."/>
            <person name="Condie J.A."/>
            <person name="Upadhyaya H.D."/>
            <person name="Luo M.C."/>
            <person name="Thudi M."/>
            <person name="Gowda C.L."/>
            <person name="Singh N.P."/>
            <person name="Lichtenzveig J."/>
            <person name="Gali K.K."/>
            <person name="Rubio J."/>
            <person name="Nadarajan N."/>
            <person name="Dolezel J."/>
            <person name="Bansal K.C."/>
            <person name="Xu X."/>
            <person name="Edwards D."/>
            <person name="Zhang G."/>
            <person name="Kahl G."/>
            <person name="Gil J."/>
            <person name="Singh K.B."/>
            <person name="Datta S.K."/>
            <person name="Jackson S.A."/>
            <person name="Wang J."/>
            <person name="Cook D.R."/>
        </authorList>
    </citation>
    <scope>NUCLEOTIDE SEQUENCE [LARGE SCALE GENOMIC DNA]</scope>
    <source>
        <strain evidence="14">cv. CDC Frontier</strain>
    </source>
</reference>
<keyword evidence="3" id="KW-0238">DNA-binding</keyword>
<feature type="compositionally biased region" description="Basic and acidic residues" evidence="6">
    <location>
        <begin position="1373"/>
        <end position="1383"/>
    </location>
</feature>
<dbReference type="InterPro" id="IPR056063">
    <property type="entry name" value="DUF7646"/>
</dbReference>
<name>A0A1S2Y6F6_CICAR</name>
<dbReference type="InterPro" id="IPR007309">
    <property type="entry name" value="TFIIIC_Bblock-bd"/>
</dbReference>
<dbReference type="RefSeq" id="XP_004499551.1">
    <property type="nucleotide sequence ID" value="XM_004499494.3"/>
</dbReference>
<dbReference type="InterPro" id="IPR044210">
    <property type="entry name" value="Tfc3-like"/>
</dbReference>
<gene>
    <name evidence="15" type="primary">LOC101494281</name>
</gene>
<dbReference type="PaxDb" id="3827-XP_004499550.1"/>
<dbReference type="InterPro" id="IPR056428">
    <property type="entry name" value="WH_GTF3C1"/>
</dbReference>
<dbReference type="SUPFAM" id="SSF46785">
    <property type="entry name" value="Winged helix' DNA-binding domain"/>
    <property type="match status" value="1"/>
</dbReference>
<dbReference type="Pfam" id="PF24538">
    <property type="entry name" value="DUF7599"/>
    <property type="match status" value="1"/>
</dbReference>
<protein>
    <submittedName>
        <fullName evidence="15">Uncharacterized protein LOC101494281</fullName>
    </submittedName>
</protein>
<feature type="domain" description="B-block binding subunit of TFIIIC" evidence="7">
    <location>
        <begin position="94"/>
        <end position="177"/>
    </location>
</feature>
<evidence type="ECO:0000259" key="7">
    <source>
        <dbReference type="Pfam" id="PF04182"/>
    </source>
</evidence>
<dbReference type="InterPro" id="IPR036388">
    <property type="entry name" value="WH-like_DNA-bd_sf"/>
</dbReference>
<dbReference type="InterPro" id="IPR056062">
    <property type="entry name" value="DUF7645"/>
</dbReference>
<dbReference type="Pfam" id="PF24658">
    <property type="entry name" value="DUF7647"/>
    <property type="match status" value="1"/>
</dbReference>
<evidence type="ECO:0000259" key="11">
    <source>
        <dbReference type="Pfam" id="PF24655"/>
    </source>
</evidence>
<dbReference type="STRING" id="3827.A0A1S2Y6F6"/>
<dbReference type="GO" id="GO:0005634">
    <property type="term" value="C:nucleus"/>
    <property type="evidence" value="ECO:0007669"/>
    <property type="project" value="UniProtKB-SubCell"/>
</dbReference>
<dbReference type="Pfam" id="PF24655">
    <property type="entry name" value="DUF7645"/>
    <property type="match status" value="1"/>
</dbReference>
<evidence type="ECO:0000313" key="15">
    <source>
        <dbReference type="RefSeq" id="XP_004499551.1"/>
    </source>
</evidence>
<evidence type="ECO:0000259" key="13">
    <source>
        <dbReference type="Pfam" id="PF24658"/>
    </source>
</evidence>
<dbReference type="KEGG" id="cam:101494281"/>
<feature type="region of interest" description="Disordered" evidence="6">
    <location>
        <begin position="927"/>
        <end position="961"/>
    </location>
</feature>
<proteinExistence type="predicted"/>
<dbReference type="Pfam" id="PF04182">
    <property type="entry name" value="B-block_TFIIIC"/>
    <property type="match status" value="1"/>
</dbReference>
<dbReference type="GO" id="GO:0006384">
    <property type="term" value="P:transcription initiation at RNA polymerase III promoter"/>
    <property type="evidence" value="ECO:0007669"/>
    <property type="project" value="InterPro"/>
</dbReference>
<evidence type="ECO:0000256" key="4">
    <source>
        <dbReference type="ARBA" id="ARBA00023163"/>
    </source>
</evidence>
<evidence type="ECO:0000256" key="2">
    <source>
        <dbReference type="ARBA" id="ARBA00022553"/>
    </source>
</evidence>
<keyword evidence="4" id="KW-0804">Transcription</keyword>
<evidence type="ECO:0000259" key="8">
    <source>
        <dbReference type="Pfam" id="PF23704"/>
    </source>
</evidence>
<dbReference type="GO" id="GO:0000127">
    <property type="term" value="C:transcription factor TFIIIC complex"/>
    <property type="evidence" value="ECO:0007669"/>
    <property type="project" value="InterPro"/>
</dbReference>
<evidence type="ECO:0000313" key="14">
    <source>
        <dbReference type="Proteomes" id="UP000087171"/>
    </source>
</evidence>
<dbReference type="InterPro" id="IPR056467">
    <property type="entry name" value="eWH_GTF3C1"/>
</dbReference>
<dbReference type="GeneID" id="101494281"/>
<evidence type="ECO:0000256" key="3">
    <source>
        <dbReference type="ARBA" id="ARBA00023125"/>
    </source>
</evidence>
<dbReference type="InterPro" id="IPR035625">
    <property type="entry name" value="Tfc3-like_eWH"/>
</dbReference>